<dbReference type="AlphaFoldDB" id="A1RR18"/>
<dbReference type="Pfam" id="PF00501">
    <property type="entry name" value="AMP-binding"/>
    <property type="match status" value="2"/>
</dbReference>
<dbReference type="OrthoDB" id="193284at2157"/>
<proteinExistence type="inferred from homology"/>
<accession>A1RR18</accession>
<evidence type="ECO:0000313" key="5">
    <source>
        <dbReference type="Proteomes" id="UP000002595"/>
    </source>
</evidence>
<protein>
    <submittedName>
        <fullName evidence="4">AMP-dependent synthetase and ligase</fullName>
    </submittedName>
</protein>
<dbReference type="eggNOG" id="arCOG06060">
    <property type="taxonomic scope" value="Archaea"/>
</dbReference>
<gene>
    <name evidence="4" type="ordered locus">Pisl_0218</name>
</gene>
<sequence>MSSGEAVVPPSLKWKTVDFSLYFKLYGESVRDVFRFWMGEAGRLVWRRPPSKAYEGGVWFPDGELSPYENVVGRHRGSWVWDKVALVWESEEGEVRVYTYGDLDRLVGEMAGVLRGLGVGRGDWVVFYAPPTPEVVALMLAAVRLGAPFEPVFTGWGWYALAKRVANRQPKVVVTVDAFPRRGRPVRVKEAVDKAVPEEVKVLVVPRMGVGVARRRNDVFLEEVERAPWEEAVVPSGHPLFGLHAGYPEGPRPLTHRAGGYLTQTYATTRWLGVRPRDTYFCTVLPGWITGITYVLFGPLMVGSSVVVYEGGPDYPHWDRWWSIIERYAVTVFVTTAGALRYLSRQDPELLRRHNLDTLRLIITTAEPMEVEIWRWTYQYVGTGTVPTVDSLPEKLSGRIPVIHSFIQTEFGTFVTGPLPDYVFTPLKPGSAGPPMPGFVLDVVDELGNSVRGRPGRLVAKAPWPAMPVELEFSGVYDTGDLAVMDNDMYIFPLGRRDGVLKVNGYRISPGEIKEAISKTLGVEVEVEKGRDPLKFEVPIVKIRGSYKPEDIKRLVREMVGPIAEPAEVGLS</sequence>
<reference evidence="4" key="1">
    <citation type="submission" date="2006-12" db="EMBL/GenBank/DDBJ databases">
        <title>Complete sequence of Pyrobaculum islandicum DSM 4184.</title>
        <authorList>
            <person name="Copeland A."/>
            <person name="Lucas S."/>
            <person name="Lapidus A."/>
            <person name="Barry K."/>
            <person name="Detter J.C."/>
            <person name="Glavina del Rio T."/>
            <person name="Dalin E."/>
            <person name="Tice H."/>
            <person name="Pitluck S."/>
            <person name="Meincke L."/>
            <person name="Brettin T."/>
            <person name="Bruce D."/>
            <person name="Han C."/>
            <person name="Tapia R."/>
            <person name="Gilna P."/>
            <person name="Schmutz J."/>
            <person name="Larimer F."/>
            <person name="Land M."/>
            <person name="Hauser L."/>
            <person name="Kyrpides N."/>
            <person name="Mikhailova N."/>
            <person name="Cozen A.E."/>
            <person name="Fitz-Gibbon S.T."/>
            <person name="House C.H."/>
            <person name="Saltikov C."/>
            <person name="Lowe T."/>
            <person name="Richardson P."/>
        </authorList>
    </citation>
    <scope>NUCLEOTIDE SEQUENCE [LARGE SCALE GENOMIC DNA]</scope>
    <source>
        <strain evidence="4">DSM 4184</strain>
    </source>
</reference>
<dbReference type="InterPro" id="IPR000873">
    <property type="entry name" value="AMP-dep_synth/lig_dom"/>
</dbReference>
<feature type="domain" description="Acetyl-coenzyme A synthetase N-terminal" evidence="3">
    <location>
        <begin position="22"/>
        <end position="70"/>
    </location>
</feature>
<evidence type="ECO:0000256" key="1">
    <source>
        <dbReference type="ARBA" id="ARBA00006432"/>
    </source>
</evidence>
<dbReference type="STRING" id="384616.Pisl_0218"/>
<dbReference type="PANTHER" id="PTHR24095:SF232">
    <property type="entry name" value="ACETYL-COENZYME A SYNTHETASE"/>
    <property type="match status" value="1"/>
</dbReference>
<evidence type="ECO:0000259" key="3">
    <source>
        <dbReference type="Pfam" id="PF16177"/>
    </source>
</evidence>
<dbReference type="GO" id="GO:0003987">
    <property type="term" value="F:acetate-CoA ligase activity"/>
    <property type="evidence" value="ECO:0007669"/>
    <property type="project" value="TreeGrafter"/>
</dbReference>
<organism evidence="4 5">
    <name type="scientific">Pyrobaculum islandicum (strain DSM 4184 / JCM 9189 / GEO3)</name>
    <dbReference type="NCBI Taxonomy" id="384616"/>
    <lineage>
        <taxon>Archaea</taxon>
        <taxon>Thermoproteota</taxon>
        <taxon>Thermoprotei</taxon>
        <taxon>Thermoproteales</taxon>
        <taxon>Thermoproteaceae</taxon>
        <taxon>Pyrobaculum</taxon>
    </lineage>
</organism>
<keyword evidence="5" id="KW-1185">Reference proteome</keyword>
<dbReference type="GeneID" id="4616699"/>
<feature type="domain" description="AMP-dependent synthetase/ligase" evidence="2">
    <location>
        <begin position="254"/>
        <end position="464"/>
    </location>
</feature>
<dbReference type="Pfam" id="PF16177">
    <property type="entry name" value="ACAS_N"/>
    <property type="match status" value="1"/>
</dbReference>
<keyword evidence="4" id="KW-0436">Ligase</keyword>
<name>A1RR18_PYRIL</name>
<dbReference type="SUPFAM" id="SSF56801">
    <property type="entry name" value="Acetyl-CoA synthetase-like"/>
    <property type="match status" value="1"/>
</dbReference>
<comment type="similarity">
    <text evidence="1">Belongs to the ATP-dependent AMP-binding enzyme family.</text>
</comment>
<dbReference type="Proteomes" id="UP000002595">
    <property type="component" value="Chromosome"/>
</dbReference>
<evidence type="ECO:0000259" key="2">
    <source>
        <dbReference type="Pfam" id="PF00501"/>
    </source>
</evidence>
<dbReference type="RefSeq" id="WP_011761977.1">
    <property type="nucleotide sequence ID" value="NC_008701.1"/>
</dbReference>
<dbReference type="PANTHER" id="PTHR24095">
    <property type="entry name" value="ACETYL-COENZYME A SYNTHETASE"/>
    <property type="match status" value="1"/>
</dbReference>
<dbReference type="EMBL" id="CP000504">
    <property type="protein sequence ID" value="ABL87400.1"/>
    <property type="molecule type" value="Genomic_DNA"/>
</dbReference>
<feature type="domain" description="AMP-dependent synthetase/ligase" evidence="2">
    <location>
        <begin position="82"/>
        <end position="199"/>
    </location>
</feature>
<dbReference type="GO" id="GO:0006085">
    <property type="term" value="P:acetyl-CoA biosynthetic process"/>
    <property type="evidence" value="ECO:0007669"/>
    <property type="project" value="TreeGrafter"/>
</dbReference>
<dbReference type="HOGENOM" id="CLU_000022_3_6_2"/>
<dbReference type="InterPro" id="IPR042099">
    <property type="entry name" value="ANL_N_sf"/>
</dbReference>
<dbReference type="KEGG" id="pis:Pisl_0218"/>
<evidence type="ECO:0000313" key="4">
    <source>
        <dbReference type="EMBL" id="ABL87400.1"/>
    </source>
</evidence>
<dbReference type="Gene3D" id="3.40.50.12780">
    <property type="entry name" value="N-terminal domain of ligase-like"/>
    <property type="match status" value="1"/>
</dbReference>
<dbReference type="InterPro" id="IPR032387">
    <property type="entry name" value="ACAS_N"/>
</dbReference>